<name>A0ABN2XMM7_9ACTN</name>
<feature type="domain" description="ABC transmembrane type-1" evidence="8">
    <location>
        <begin position="62"/>
        <end position="242"/>
    </location>
</feature>
<dbReference type="PROSITE" id="PS50928">
    <property type="entry name" value="ABC_TM1"/>
    <property type="match status" value="1"/>
</dbReference>
<feature type="transmembrane region" description="Helical" evidence="7">
    <location>
        <begin position="128"/>
        <end position="147"/>
    </location>
</feature>
<comment type="caution">
    <text evidence="9">The sequence shown here is derived from an EMBL/GenBank/DDBJ whole genome shotgun (WGS) entry which is preliminary data.</text>
</comment>
<gene>
    <name evidence="9" type="ORF">GCM10009843_01440</name>
</gene>
<dbReference type="EMBL" id="BAAAQQ010000001">
    <property type="protein sequence ID" value="GAA2113592.1"/>
    <property type="molecule type" value="Genomic_DNA"/>
</dbReference>
<evidence type="ECO:0000256" key="7">
    <source>
        <dbReference type="RuleBase" id="RU363032"/>
    </source>
</evidence>
<dbReference type="SUPFAM" id="SSF161098">
    <property type="entry name" value="MetI-like"/>
    <property type="match status" value="1"/>
</dbReference>
<comment type="similarity">
    <text evidence="7">Belongs to the binding-protein-dependent transport system permease family.</text>
</comment>
<dbReference type="Proteomes" id="UP001500575">
    <property type="component" value="Unassembled WGS sequence"/>
</dbReference>
<dbReference type="PANTHER" id="PTHR30151">
    <property type="entry name" value="ALKANE SULFONATE ABC TRANSPORTER-RELATED, MEMBRANE SUBUNIT"/>
    <property type="match status" value="1"/>
</dbReference>
<keyword evidence="2 7" id="KW-0813">Transport</keyword>
<protein>
    <submittedName>
        <fullName evidence="9">ABC transporter permease subunit</fullName>
    </submittedName>
</protein>
<sequence length="257" mass="27080">MGSVATRLASGRLWRIAAAIVVFFIAWELYGRTGRALAVPPFTEVASELRAVLASGELVGPTLGTAAVALLGFLIAGVLGSVLGLLIGLSSTFRQVVGPWVNAAYATPMTMFIPIIGMYFGLGMGSQVFLVVTFCIFSVLMNTAEGVQAVPTQYFELARTIGISKPAAVLRIVIPFALPYAFVGLRISVASAFAGAITAELLLATDDLGLMMMTASGNFQFVKLAALTFYVALLGFVAVGLVYALERWVAGRLRPSS</sequence>
<keyword evidence="4 7" id="KW-0812">Transmembrane</keyword>
<reference evidence="9 10" key="1">
    <citation type="journal article" date="2019" name="Int. J. Syst. Evol. Microbiol.">
        <title>The Global Catalogue of Microorganisms (GCM) 10K type strain sequencing project: providing services to taxonomists for standard genome sequencing and annotation.</title>
        <authorList>
            <consortium name="The Broad Institute Genomics Platform"/>
            <consortium name="The Broad Institute Genome Sequencing Center for Infectious Disease"/>
            <person name="Wu L."/>
            <person name="Ma J."/>
        </authorList>
    </citation>
    <scope>NUCLEOTIDE SEQUENCE [LARGE SCALE GENOMIC DNA]</scope>
    <source>
        <strain evidence="9 10">JCM 16021</strain>
    </source>
</reference>
<evidence type="ECO:0000256" key="6">
    <source>
        <dbReference type="ARBA" id="ARBA00023136"/>
    </source>
</evidence>
<dbReference type="Gene3D" id="1.10.3720.10">
    <property type="entry name" value="MetI-like"/>
    <property type="match status" value="1"/>
</dbReference>
<dbReference type="PANTHER" id="PTHR30151:SF0">
    <property type="entry name" value="ABC TRANSPORTER PERMEASE PROTEIN MJ0413-RELATED"/>
    <property type="match status" value="1"/>
</dbReference>
<dbReference type="CDD" id="cd06261">
    <property type="entry name" value="TM_PBP2"/>
    <property type="match status" value="1"/>
</dbReference>
<feature type="transmembrane region" description="Helical" evidence="7">
    <location>
        <begin position="66"/>
        <end position="88"/>
    </location>
</feature>
<evidence type="ECO:0000256" key="4">
    <source>
        <dbReference type="ARBA" id="ARBA00022692"/>
    </source>
</evidence>
<proteinExistence type="inferred from homology"/>
<comment type="subcellular location">
    <subcellularLocation>
        <location evidence="1 7">Cell membrane</location>
        <topology evidence="1 7">Multi-pass membrane protein</topology>
    </subcellularLocation>
</comment>
<accession>A0ABN2XMM7</accession>
<dbReference type="InterPro" id="IPR000515">
    <property type="entry name" value="MetI-like"/>
</dbReference>
<keyword evidence="10" id="KW-1185">Reference proteome</keyword>
<organism evidence="9 10">
    <name type="scientific">Nocardioides bigeumensis</name>
    <dbReference type="NCBI Taxonomy" id="433657"/>
    <lineage>
        <taxon>Bacteria</taxon>
        <taxon>Bacillati</taxon>
        <taxon>Actinomycetota</taxon>
        <taxon>Actinomycetes</taxon>
        <taxon>Propionibacteriales</taxon>
        <taxon>Nocardioidaceae</taxon>
        <taxon>Nocardioides</taxon>
    </lineage>
</organism>
<keyword evidence="6 7" id="KW-0472">Membrane</keyword>
<keyword evidence="5 7" id="KW-1133">Transmembrane helix</keyword>
<evidence type="ECO:0000259" key="8">
    <source>
        <dbReference type="PROSITE" id="PS50928"/>
    </source>
</evidence>
<evidence type="ECO:0000256" key="5">
    <source>
        <dbReference type="ARBA" id="ARBA00022989"/>
    </source>
</evidence>
<keyword evidence="3" id="KW-1003">Cell membrane</keyword>
<dbReference type="InterPro" id="IPR035906">
    <property type="entry name" value="MetI-like_sf"/>
</dbReference>
<dbReference type="Pfam" id="PF00528">
    <property type="entry name" value="BPD_transp_1"/>
    <property type="match status" value="1"/>
</dbReference>
<evidence type="ECO:0000256" key="2">
    <source>
        <dbReference type="ARBA" id="ARBA00022448"/>
    </source>
</evidence>
<feature type="transmembrane region" description="Helical" evidence="7">
    <location>
        <begin position="168"/>
        <end position="199"/>
    </location>
</feature>
<dbReference type="RefSeq" id="WP_344301706.1">
    <property type="nucleotide sequence ID" value="NZ_BAAAQQ010000001.1"/>
</dbReference>
<evidence type="ECO:0000256" key="3">
    <source>
        <dbReference type="ARBA" id="ARBA00022475"/>
    </source>
</evidence>
<feature type="transmembrane region" description="Helical" evidence="7">
    <location>
        <begin position="12"/>
        <end position="30"/>
    </location>
</feature>
<evidence type="ECO:0000313" key="9">
    <source>
        <dbReference type="EMBL" id="GAA2113592.1"/>
    </source>
</evidence>
<feature type="transmembrane region" description="Helical" evidence="7">
    <location>
        <begin position="219"/>
        <end position="245"/>
    </location>
</feature>
<evidence type="ECO:0000313" key="10">
    <source>
        <dbReference type="Proteomes" id="UP001500575"/>
    </source>
</evidence>
<evidence type="ECO:0000256" key="1">
    <source>
        <dbReference type="ARBA" id="ARBA00004651"/>
    </source>
</evidence>
<feature type="transmembrane region" description="Helical" evidence="7">
    <location>
        <begin position="100"/>
        <end position="122"/>
    </location>
</feature>